<evidence type="ECO:0000313" key="5">
    <source>
        <dbReference type="Proteomes" id="UP000831796"/>
    </source>
</evidence>
<dbReference type="InterPro" id="IPR042281">
    <property type="entry name" value="GpdQ_beta-strand"/>
</dbReference>
<dbReference type="Proteomes" id="UP000831796">
    <property type="component" value="Chromosome"/>
</dbReference>
<dbReference type="EMBL" id="CP095046">
    <property type="protein sequence ID" value="UOQ70172.1"/>
    <property type="molecule type" value="Genomic_DNA"/>
</dbReference>
<dbReference type="InterPro" id="IPR032285">
    <property type="entry name" value="Metallophos_N"/>
</dbReference>
<evidence type="ECO:0000256" key="1">
    <source>
        <dbReference type="SAM" id="SignalP"/>
    </source>
</evidence>
<keyword evidence="5" id="KW-1185">Reference proteome</keyword>
<dbReference type="InterPro" id="IPR029052">
    <property type="entry name" value="Metallo-depent_PP-like"/>
</dbReference>
<dbReference type="PANTHER" id="PTHR43143">
    <property type="entry name" value="METALLOPHOSPHOESTERASE, CALCINEURIN SUPERFAMILY"/>
    <property type="match status" value="1"/>
</dbReference>
<feature type="domain" description="Calcineurin-like phosphoesterase" evidence="2">
    <location>
        <begin position="127"/>
        <end position="215"/>
    </location>
</feature>
<evidence type="ECO:0000259" key="2">
    <source>
        <dbReference type="Pfam" id="PF00149"/>
    </source>
</evidence>
<dbReference type="KEGG" id="hcu:MUN79_15530"/>
<dbReference type="GO" id="GO:0016787">
    <property type="term" value="F:hydrolase activity"/>
    <property type="evidence" value="ECO:0007669"/>
    <property type="project" value="InterPro"/>
</dbReference>
<dbReference type="AlphaFoldDB" id="A0A8T9Q006"/>
<dbReference type="InterPro" id="IPR013783">
    <property type="entry name" value="Ig-like_fold"/>
</dbReference>
<evidence type="ECO:0000259" key="3">
    <source>
        <dbReference type="Pfam" id="PF16371"/>
    </source>
</evidence>
<evidence type="ECO:0000313" key="4">
    <source>
        <dbReference type="EMBL" id="UOQ70172.1"/>
    </source>
</evidence>
<feature type="chain" id="PRO_5035918931" evidence="1">
    <location>
        <begin position="24"/>
        <end position="278"/>
    </location>
</feature>
<dbReference type="SUPFAM" id="SSF56300">
    <property type="entry name" value="Metallo-dependent phosphatases"/>
    <property type="match status" value="1"/>
</dbReference>
<dbReference type="Gene3D" id="3.30.750.180">
    <property type="entry name" value="GpdQ, beta-strand dimerisation domain"/>
    <property type="match status" value="1"/>
</dbReference>
<feature type="signal peptide" evidence="1">
    <location>
        <begin position="1"/>
        <end position="23"/>
    </location>
</feature>
<dbReference type="InterPro" id="IPR051918">
    <property type="entry name" value="STPP_CPPED1"/>
</dbReference>
<protein>
    <submittedName>
        <fullName evidence="4">Metallophosphoesterase</fullName>
    </submittedName>
</protein>
<dbReference type="CDD" id="cd00838">
    <property type="entry name" value="MPP_superfamily"/>
    <property type="match status" value="1"/>
</dbReference>
<reference evidence="4" key="1">
    <citation type="submission" date="2022-04" db="EMBL/GenBank/DDBJ databases">
        <title>Hymenobacter sp. isolated from the air.</title>
        <authorList>
            <person name="Won M."/>
            <person name="Lee C.-M."/>
            <person name="Woen H.-Y."/>
            <person name="Kwon S.-W."/>
        </authorList>
    </citation>
    <scope>NUCLEOTIDE SEQUENCE</scope>
    <source>
        <strain evidence="4">5116S-3</strain>
    </source>
</reference>
<dbReference type="Pfam" id="PF16371">
    <property type="entry name" value="MetallophosN"/>
    <property type="match status" value="1"/>
</dbReference>
<feature type="domain" description="Calcineurin-like phosphoesterase N-terminal" evidence="3">
    <location>
        <begin position="46"/>
        <end position="116"/>
    </location>
</feature>
<dbReference type="RefSeq" id="WP_244673596.1">
    <property type="nucleotide sequence ID" value="NZ_CP095046.1"/>
</dbReference>
<dbReference type="InterPro" id="IPR004843">
    <property type="entry name" value="Calcineurin-like_PHP"/>
</dbReference>
<accession>A0A8T9Q006</accession>
<gene>
    <name evidence="4" type="ORF">MUN79_15530</name>
</gene>
<sequence>MGNSFVRYAWPWLFGLLAAQAPAQSQHFTPRTVAGTVFVDQNGNGRREAAEAGVAGVLVSNGVEIVPTDTQGRYRLSTRPGRLVFVVKPRGYAPVRPEGWYYQPTTASRQTADFALRLAVEKNAHQVVLLGDIQAGSQDDLYHFNHLVTEELYDDPYAFALTLGDITFDELGVYPKTKASLAALGKPVYAVFGNHDQNYEVREAAYADSTYQRYFGPSYYALQYGRTHFIVLNDVACLGQKKYEGRVSSEQLTFLTNYLQHSDPSSCTCWPCTFPWPK</sequence>
<dbReference type="SUPFAM" id="SSF49464">
    <property type="entry name" value="Carboxypeptidase regulatory domain-like"/>
    <property type="match status" value="1"/>
</dbReference>
<proteinExistence type="predicted"/>
<dbReference type="Gene3D" id="3.60.21.40">
    <property type="entry name" value="GpdQ, catalytic alpha/beta sandwich domain"/>
    <property type="match status" value="1"/>
</dbReference>
<keyword evidence="1" id="KW-0732">Signal</keyword>
<dbReference type="InterPro" id="IPR042283">
    <property type="entry name" value="GpdQ_catalytic"/>
</dbReference>
<dbReference type="PANTHER" id="PTHR43143:SF6">
    <property type="entry name" value="BLL3016 PROTEIN"/>
    <property type="match status" value="1"/>
</dbReference>
<dbReference type="InterPro" id="IPR008969">
    <property type="entry name" value="CarboxyPept-like_regulatory"/>
</dbReference>
<dbReference type="Pfam" id="PF00149">
    <property type="entry name" value="Metallophos"/>
    <property type="match status" value="1"/>
</dbReference>
<name>A0A8T9Q006_9BACT</name>
<organism evidence="4 5">
    <name type="scientific">Hymenobacter cellulosilyticus</name>
    <dbReference type="NCBI Taxonomy" id="2932248"/>
    <lineage>
        <taxon>Bacteria</taxon>
        <taxon>Pseudomonadati</taxon>
        <taxon>Bacteroidota</taxon>
        <taxon>Cytophagia</taxon>
        <taxon>Cytophagales</taxon>
        <taxon>Hymenobacteraceae</taxon>
        <taxon>Hymenobacter</taxon>
    </lineage>
</organism>
<dbReference type="Gene3D" id="2.60.40.10">
    <property type="entry name" value="Immunoglobulins"/>
    <property type="match status" value="1"/>
</dbReference>